<evidence type="ECO:0000313" key="2">
    <source>
        <dbReference type="Proteomes" id="UP000626148"/>
    </source>
</evidence>
<dbReference type="Gene3D" id="3.30.700.10">
    <property type="entry name" value="Glycoprotein, Type 4 Pilin"/>
    <property type="match status" value="1"/>
</dbReference>
<name>A0A918KJY6_9GAMM</name>
<dbReference type="PROSITE" id="PS51257">
    <property type="entry name" value="PROKAR_LIPOPROTEIN"/>
    <property type="match status" value="1"/>
</dbReference>
<evidence type="ECO:0000313" key="1">
    <source>
        <dbReference type="EMBL" id="GGX66430.1"/>
    </source>
</evidence>
<keyword evidence="2" id="KW-1185">Reference proteome</keyword>
<reference evidence="1" key="1">
    <citation type="journal article" date="2014" name="Int. J. Syst. Evol. Microbiol.">
        <title>Complete genome sequence of Corynebacterium casei LMG S-19264T (=DSM 44701T), isolated from a smear-ripened cheese.</title>
        <authorList>
            <consortium name="US DOE Joint Genome Institute (JGI-PGF)"/>
            <person name="Walter F."/>
            <person name="Albersmeier A."/>
            <person name="Kalinowski J."/>
            <person name="Ruckert C."/>
        </authorList>
    </citation>
    <scope>NUCLEOTIDE SEQUENCE</scope>
    <source>
        <strain evidence="1">KCTC 22169</strain>
    </source>
</reference>
<protein>
    <recommendedName>
        <fullName evidence="3">Lipoprotein</fullName>
    </recommendedName>
</protein>
<accession>A0A918KJY6</accession>
<dbReference type="RefSeq" id="WP_189611600.1">
    <property type="nucleotide sequence ID" value="NZ_BMXR01000010.1"/>
</dbReference>
<sequence length="599" mass="65132">MPLKRLSLLATSLFLVACQPETDSQAEAQPDTPAEREITWSDELTQPASLIHHLPDDTVAYVRVPSVAALYAAPKDNGMGQLLESDANEQALKQLFSGTRTELEGMGAAASVANLVLERLRSPLEIAVSIPEGASFTAARVQATARLDFDSQEAFQEQIAQWVATQSAVRLNKPLTSDAPGMLALGPVPAYYQYNPDNRRLTLVAGFSASADALSQIGQTANDTHPALTRQATMEASGYGLYTWVSAAKLLPMAQPFMGQSQLAQLKQLGLDRTDEVALSLGTAQGRGRLSVYADGTGGPIWDLTLPAAAPTSVTTHGRPDVLGVFSMPNYEWVTTVAQLAGTDLTKWDAELAEYDMTVQSIVDAFSGRVTTVYDELGTYSILEATQPNPLADLVAKLSASELLSVTEHDYNGTTLMRWRVPTEQWMPQQEPEFALFTRGQSIQTWVMREGDNWVFAGVPQVLMARVDLGSEFEVQPWLAATGDAGRSMMVLSHSDDVVRKNYHYYLMGMQMLSDAVNADVNMMAFPPAHQRAWPETSTVSAAVDYQDQAIRLEFGYENHPIELVQASPMAGVAMVGILSAVAIPAYQDYVERAEALSD</sequence>
<proteinExistence type="predicted"/>
<comment type="caution">
    <text evidence="1">The sequence shown here is derived from an EMBL/GenBank/DDBJ whole genome shotgun (WGS) entry which is preliminary data.</text>
</comment>
<gene>
    <name evidence="1" type="ORF">GCM10007392_37630</name>
</gene>
<dbReference type="AlphaFoldDB" id="A0A918KJY6"/>
<organism evidence="1 2">
    <name type="scientific">Saccharospirillum salsuginis</name>
    <dbReference type="NCBI Taxonomy" id="418750"/>
    <lineage>
        <taxon>Bacteria</taxon>
        <taxon>Pseudomonadati</taxon>
        <taxon>Pseudomonadota</taxon>
        <taxon>Gammaproteobacteria</taxon>
        <taxon>Oceanospirillales</taxon>
        <taxon>Saccharospirillaceae</taxon>
        <taxon>Saccharospirillum</taxon>
    </lineage>
</organism>
<dbReference type="Proteomes" id="UP000626148">
    <property type="component" value="Unassembled WGS sequence"/>
</dbReference>
<evidence type="ECO:0008006" key="3">
    <source>
        <dbReference type="Google" id="ProtNLM"/>
    </source>
</evidence>
<reference evidence="1" key="2">
    <citation type="submission" date="2020-09" db="EMBL/GenBank/DDBJ databases">
        <authorList>
            <person name="Sun Q."/>
            <person name="Kim S."/>
        </authorList>
    </citation>
    <scope>NUCLEOTIDE SEQUENCE</scope>
    <source>
        <strain evidence="1">KCTC 22169</strain>
    </source>
</reference>
<dbReference type="EMBL" id="BMXR01000010">
    <property type="protein sequence ID" value="GGX66430.1"/>
    <property type="molecule type" value="Genomic_DNA"/>
</dbReference>